<name>A0A9D1KEI2_9BACT</name>
<evidence type="ECO:0000313" key="2">
    <source>
        <dbReference type="Proteomes" id="UP000886722"/>
    </source>
</evidence>
<accession>A0A9D1KEI2</accession>
<organism evidence="1 2">
    <name type="scientific">Candidatus Caccoplasma intestinavium</name>
    <dbReference type="NCBI Taxonomy" id="2840716"/>
    <lineage>
        <taxon>Bacteria</taxon>
        <taxon>Pseudomonadati</taxon>
        <taxon>Bacteroidota</taxon>
        <taxon>Bacteroidia</taxon>
        <taxon>Bacteroidales</taxon>
        <taxon>Bacteroidaceae</taxon>
        <taxon>Bacteroidaceae incertae sedis</taxon>
        <taxon>Candidatus Caccoplasma</taxon>
    </lineage>
</organism>
<evidence type="ECO:0000313" key="1">
    <source>
        <dbReference type="EMBL" id="HIT39477.1"/>
    </source>
</evidence>
<dbReference type="EMBL" id="DVKT01000044">
    <property type="protein sequence ID" value="HIT39477.1"/>
    <property type="molecule type" value="Genomic_DNA"/>
</dbReference>
<gene>
    <name evidence="1" type="ORF">IAD06_05515</name>
</gene>
<reference evidence="1" key="2">
    <citation type="journal article" date="2021" name="PeerJ">
        <title>Extensive microbial diversity within the chicken gut microbiome revealed by metagenomics and culture.</title>
        <authorList>
            <person name="Gilroy R."/>
            <person name="Ravi A."/>
            <person name="Getino M."/>
            <person name="Pursley I."/>
            <person name="Horton D.L."/>
            <person name="Alikhan N.F."/>
            <person name="Baker D."/>
            <person name="Gharbi K."/>
            <person name="Hall N."/>
            <person name="Watson M."/>
            <person name="Adriaenssens E.M."/>
            <person name="Foster-Nyarko E."/>
            <person name="Jarju S."/>
            <person name="Secka A."/>
            <person name="Antonio M."/>
            <person name="Oren A."/>
            <person name="Chaudhuri R.R."/>
            <person name="La Ragione R."/>
            <person name="Hildebrand F."/>
            <person name="Pallen M.J."/>
        </authorList>
    </citation>
    <scope>NUCLEOTIDE SEQUENCE</scope>
    <source>
        <strain evidence="1">21143</strain>
    </source>
</reference>
<dbReference type="Proteomes" id="UP000886722">
    <property type="component" value="Unassembled WGS sequence"/>
</dbReference>
<dbReference type="AlphaFoldDB" id="A0A9D1KEI2"/>
<sequence length="49" mass="5824">MTVLSFRAYRETLLFYREHLGHWLSPGMKKNESRLTTIVVSRDSLPEQE</sequence>
<reference evidence="1" key="1">
    <citation type="submission" date="2020-10" db="EMBL/GenBank/DDBJ databases">
        <authorList>
            <person name="Gilroy R."/>
        </authorList>
    </citation>
    <scope>NUCLEOTIDE SEQUENCE</scope>
    <source>
        <strain evidence="1">21143</strain>
    </source>
</reference>
<comment type="caution">
    <text evidence="1">The sequence shown here is derived from an EMBL/GenBank/DDBJ whole genome shotgun (WGS) entry which is preliminary data.</text>
</comment>
<protein>
    <submittedName>
        <fullName evidence="1">Uncharacterized protein</fullName>
    </submittedName>
</protein>
<proteinExistence type="predicted"/>